<feature type="domain" description="FHA" evidence="3">
    <location>
        <begin position="476"/>
        <end position="525"/>
    </location>
</feature>
<organism evidence="4 5">
    <name type="scientific">Candidatus Ozemobacter sibiricus</name>
    <dbReference type="NCBI Taxonomy" id="2268124"/>
    <lineage>
        <taxon>Bacteria</taxon>
        <taxon>Candidatus Ozemobacteria</taxon>
        <taxon>Candidatus Ozemobacterales</taxon>
        <taxon>Candidatus Ozemobacteraceae</taxon>
        <taxon>Candidatus Ozemobacter</taxon>
    </lineage>
</organism>
<feature type="compositionally biased region" description="Low complexity" evidence="1">
    <location>
        <begin position="216"/>
        <end position="230"/>
    </location>
</feature>
<keyword evidence="2" id="KW-0812">Transmembrane</keyword>
<dbReference type="EMBL" id="QOQW01000006">
    <property type="protein sequence ID" value="RCK80403.1"/>
    <property type="molecule type" value="Genomic_DNA"/>
</dbReference>
<feature type="compositionally biased region" description="Low complexity" evidence="1">
    <location>
        <begin position="324"/>
        <end position="336"/>
    </location>
</feature>
<dbReference type="InterPro" id="IPR008984">
    <property type="entry name" value="SMAD_FHA_dom_sf"/>
</dbReference>
<feature type="transmembrane region" description="Helical" evidence="2">
    <location>
        <begin position="136"/>
        <end position="156"/>
    </location>
</feature>
<keyword evidence="2" id="KW-0472">Membrane</keyword>
<keyword evidence="2" id="KW-1133">Transmembrane helix</keyword>
<dbReference type="SMART" id="SM00240">
    <property type="entry name" value="FHA"/>
    <property type="match status" value="1"/>
</dbReference>
<feature type="region of interest" description="Disordered" evidence="1">
    <location>
        <begin position="186"/>
        <end position="247"/>
    </location>
</feature>
<evidence type="ECO:0000313" key="4">
    <source>
        <dbReference type="EMBL" id="RCK80403.1"/>
    </source>
</evidence>
<evidence type="ECO:0000256" key="1">
    <source>
        <dbReference type="SAM" id="MobiDB-lite"/>
    </source>
</evidence>
<gene>
    <name evidence="4" type="ORF">OZSIB_3149</name>
</gene>
<sequence>MNEWAGRWARWLSLVGALWLTGGSLAWAAGLTVPPTSEPEALLVVEVTLPPSMAGAARLTFPPKAVQFVGPVVSTPEVQFVPDEMVEIHPEGGRPGTFGLKFLALPGATAATFTLTIGTEQQEGGVTFVVRQGQGGYSLIFLGVGLVFLVLGWKMWQVQKKHPALMSTRSLFMNYEALEKMRQEFFPGSQPEPPVSAGKESAPAAGSGMPSPTDRPSASGSHPSVPGSVAVPPPASSDQPALQPPATLVDQPAPAALATLVDQPALQSSPDLVAPDANKARPTLVDRPSPQPAPTLIDQPAPSPSSTLIDQPVSEVIPPIADQPTPAAGPTTAAQPGPGPIPTLVDQPALNSPPTLVDRPGVQPVATLVDQPAVQPAPTQVDQPAPAHPPSAVDQPASPSLARATVQRPSARQPAVGAPEPPPVASGGKTVARHTPVTPAGGTIAGPKSTAVAPGAIVIRLQDDRGREFSGTAREITIGRKKDNVICLSAAEVSRYHATIRADGEGFLLVPLSTSNLTTLNGERITKPVPIKAGDELGLGGTPFRVLDLRRG</sequence>
<comment type="caution">
    <text evidence="4">The sequence shown here is derived from an EMBL/GenBank/DDBJ whole genome shotgun (WGS) entry which is preliminary data.</text>
</comment>
<protein>
    <submittedName>
        <fullName evidence="4">Proline-rich protein</fullName>
    </submittedName>
</protein>
<dbReference type="InterPro" id="IPR000253">
    <property type="entry name" value="FHA_dom"/>
</dbReference>
<name>A0A367ZQL6_9BACT</name>
<dbReference type="CDD" id="cd00060">
    <property type="entry name" value="FHA"/>
    <property type="match status" value="1"/>
</dbReference>
<reference evidence="4 5" key="1">
    <citation type="submission" date="2018-05" db="EMBL/GenBank/DDBJ databases">
        <title>A metagenomic window into the 2 km-deep terrestrial subsurface aquifer revealed taxonomically and functionally diverse microbial community comprising novel uncultured bacterial lineages.</title>
        <authorList>
            <person name="Kadnikov V.V."/>
            <person name="Mardanov A.V."/>
            <person name="Beletsky A.V."/>
            <person name="Banks D."/>
            <person name="Pimenov N.V."/>
            <person name="Frank Y.A."/>
            <person name="Karnachuk O.V."/>
            <person name="Ravin N.V."/>
        </authorList>
    </citation>
    <scope>NUCLEOTIDE SEQUENCE [LARGE SCALE GENOMIC DNA]</scope>
    <source>
        <strain evidence="4">BY5</strain>
    </source>
</reference>
<accession>A0A367ZQL6</accession>
<evidence type="ECO:0000313" key="5">
    <source>
        <dbReference type="Proteomes" id="UP000252355"/>
    </source>
</evidence>
<dbReference type="Gene3D" id="2.60.200.20">
    <property type="match status" value="1"/>
</dbReference>
<dbReference type="SUPFAM" id="SSF49879">
    <property type="entry name" value="SMAD/FHA domain"/>
    <property type="match status" value="1"/>
</dbReference>
<dbReference type="PROSITE" id="PS50006">
    <property type="entry name" value="FHA_DOMAIN"/>
    <property type="match status" value="1"/>
</dbReference>
<dbReference type="AlphaFoldDB" id="A0A367ZQL6"/>
<feature type="region of interest" description="Disordered" evidence="1">
    <location>
        <begin position="375"/>
        <end position="449"/>
    </location>
</feature>
<dbReference type="Pfam" id="PF00498">
    <property type="entry name" value="FHA"/>
    <property type="match status" value="1"/>
</dbReference>
<dbReference type="Proteomes" id="UP000252355">
    <property type="component" value="Unassembled WGS sequence"/>
</dbReference>
<proteinExistence type="predicted"/>
<evidence type="ECO:0000256" key="2">
    <source>
        <dbReference type="SAM" id="Phobius"/>
    </source>
</evidence>
<evidence type="ECO:0000259" key="3">
    <source>
        <dbReference type="PROSITE" id="PS50006"/>
    </source>
</evidence>
<feature type="region of interest" description="Disordered" evidence="1">
    <location>
        <begin position="267"/>
        <end position="360"/>
    </location>
</feature>